<evidence type="ECO:0000313" key="1">
    <source>
        <dbReference type="EMBL" id="KAK5626656.1"/>
    </source>
</evidence>
<sequence length="69" mass="7885">MLDELFAHIELCLVQRDHNLQLLDDILYLLLEIAFGIHRPRQGDYGLVLFLLSIDPPHAINPVPKTPSL</sequence>
<protein>
    <submittedName>
        <fullName evidence="1">Uncharacterized protein</fullName>
    </submittedName>
</protein>
<comment type="caution">
    <text evidence="1">The sequence shown here is derived from an EMBL/GenBank/DDBJ whole genome shotgun (WGS) entry which is preliminary data.</text>
</comment>
<organism evidence="1 2">
    <name type="scientific">Xylaria bambusicola</name>
    <dbReference type="NCBI Taxonomy" id="326684"/>
    <lineage>
        <taxon>Eukaryota</taxon>
        <taxon>Fungi</taxon>
        <taxon>Dikarya</taxon>
        <taxon>Ascomycota</taxon>
        <taxon>Pezizomycotina</taxon>
        <taxon>Sordariomycetes</taxon>
        <taxon>Xylariomycetidae</taxon>
        <taxon>Xylariales</taxon>
        <taxon>Xylariaceae</taxon>
        <taxon>Xylaria</taxon>
    </lineage>
</organism>
<proteinExistence type="predicted"/>
<name>A0AAN7UIM9_9PEZI</name>
<keyword evidence="2" id="KW-1185">Reference proteome</keyword>
<dbReference type="EMBL" id="JAWHQM010000004">
    <property type="protein sequence ID" value="KAK5626656.1"/>
    <property type="molecule type" value="Genomic_DNA"/>
</dbReference>
<gene>
    <name evidence="1" type="ORF">RRF57_002371</name>
</gene>
<evidence type="ECO:0000313" key="2">
    <source>
        <dbReference type="Proteomes" id="UP001305414"/>
    </source>
</evidence>
<dbReference type="AlphaFoldDB" id="A0AAN7UIM9"/>
<accession>A0AAN7UIM9</accession>
<dbReference type="Proteomes" id="UP001305414">
    <property type="component" value="Unassembled WGS sequence"/>
</dbReference>
<reference evidence="1 2" key="1">
    <citation type="submission" date="2023-10" db="EMBL/GenBank/DDBJ databases">
        <title>Draft genome sequence of Xylaria bambusicola isolate GMP-LS, the root and basal stem rot pathogen of sugarcane in Indonesia.</title>
        <authorList>
            <person name="Selvaraj P."/>
            <person name="Muralishankar V."/>
            <person name="Muruganantham S."/>
            <person name="Sp S."/>
            <person name="Haryani S."/>
            <person name="Lau K.J.X."/>
            <person name="Naqvi N.I."/>
        </authorList>
    </citation>
    <scope>NUCLEOTIDE SEQUENCE [LARGE SCALE GENOMIC DNA]</scope>
    <source>
        <strain evidence="1">GMP-LS</strain>
    </source>
</reference>